<evidence type="ECO:0000259" key="4">
    <source>
        <dbReference type="PROSITE" id="PS50104"/>
    </source>
</evidence>
<dbReference type="PROSITE" id="PS50104">
    <property type="entry name" value="TIR"/>
    <property type="match status" value="1"/>
</dbReference>
<dbReference type="GO" id="GO:0016757">
    <property type="term" value="F:glycosyltransferase activity"/>
    <property type="evidence" value="ECO:0007669"/>
    <property type="project" value="UniProtKB-KW"/>
</dbReference>
<name>A0A428ZE21_KIBAR</name>
<dbReference type="InterPro" id="IPR000157">
    <property type="entry name" value="TIR_dom"/>
</dbReference>
<dbReference type="AlphaFoldDB" id="A0A428ZE21"/>
<gene>
    <name evidence="6" type="ORF">DMH04_14170</name>
</gene>
<feature type="domain" description="TIR" evidence="4">
    <location>
        <begin position="1"/>
        <end position="146"/>
    </location>
</feature>
<dbReference type="PANTHER" id="PTHR14453">
    <property type="entry name" value="PARP/ZINC FINGER CCCH TYPE DOMAIN CONTAINING PROTEIN"/>
    <property type="match status" value="1"/>
</dbReference>
<evidence type="ECO:0000259" key="5">
    <source>
        <dbReference type="PROSITE" id="PS51154"/>
    </source>
</evidence>
<organism evidence="6 7">
    <name type="scientific">Kibdelosporangium aridum</name>
    <dbReference type="NCBI Taxonomy" id="2030"/>
    <lineage>
        <taxon>Bacteria</taxon>
        <taxon>Bacillati</taxon>
        <taxon>Actinomycetota</taxon>
        <taxon>Actinomycetes</taxon>
        <taxon>Pseudonocardiales</taxon>
        <taxon>Pseudonocardiaceae</taxon>
        <taxon>Kibdelosporangium</taxon>
    </lineage>
</organism>
<evidence type="ECO:0000256" key="2">
    <source>
        <dbReference type="ARBA" id="ARBA00022679"/>
    </source>
</evidence>
<keyword evidence="3" id="KW-0520">NAD</keyword>
<protein>
    <submittedName>
        <fullName evidence="6">TIR domain-containing protein</fullName>
    </submittedName>
</protein>
<dbReference type="SUPFAM" id="SSF52949">
    <property type="entry name" value="Macro domain-like"/>
    <property type="match status" value="1"/>
</dbReference>
<dbReference type="EMBL" id="QHKI01000009">
    <property type="protein sequence ID" value="RSM86309.1"/>
    <property type="molecule type" value="Genomic_DNA"/>
</dbReference>
<dbReference type="Pfam" id="PF13676">
    <property type="entry name" value="TIR_2"/>
    <property type="match status" value="1"/>
</dbReference>
<dbReference type="GO" id="GO:0007165">
    <property type="term" value="P:signal transduction"/>
    <property type="evidence" value="ECO:0007669"/>
    <property type="project" value="InterPro"/>
</dbReference>
<dbReference type="GO" id="GO:0005737">
    <property type="term" value="C:cytoplasm"/>
    <property type="evidence" value="ECO:0007669"/>
    <property type="project" value="TreeGrafter"/>
</dbReference>
<dbReference type="SUPFAM" id="SSF52200">
    <property type="entry name" value="Toll/Interleukin receptor TIR domain"/>
    <property type="match status" value="1"/>
</dbReference>
<sequence length="368" mass="40732">MGGVFVNYRVREQPGYATLLHRELAARLGPDRAFLASRSIRPGDDFVTTVFDTLRRCDVLLAVMGPQWIEFLTDPERDWVHREIQEAFSCGLRVIPVLVEDAELPDAELLPGGIAALARCQAVRIRHYSIDSDLDRLIRELGRTTGNVAVPDSPVEFRLNGSPCGLEVVSGSIRRVRTADIWVNSENTDMKMARHNEFSVSGIIRYWGAVHDDAGRVVDDLVADELEAKVRDHRPVAPGTVVITDAGALSASHNVKHIVHVAAVHGEPGAGYRQVLNISWCVTNVLTHAERLAARTVLFPLLGTGVGGAEVMPTAERMVTAAIDYLRTNPDTALRKISFLGFEERERQALMGVFADMPVVIRKYNERR</sequence>
<dbReference type="RefSeq" id="WP_051793597.1">
    <property type="nucleotide sequence ID" value="NZ_QHKI01000009.1"/>
</dbReference>
<comment type="caution">
    <text evidence="6">The sequence shown here is derived from an EMBL/GenBank/DDBJ whole genome shotgun (WGS) entry which is preliminary data.</text>
</comment>
<dbReference type="OrthoDB" id="4547231at2"/>
<dbReference type="GO" id="GO:0003714">
    <property type="term" value="F:transcription corepressor activity"/>
    <property type="evidence" value="ECO:0007669"/>
    <property type="project" value="TreeGrafter"/>
</dbReference>
<feature type="domain" description="Macro" evidence="5">
    <location>
        <begin position="153"/>
        <end position="358"/>
    </location>
</feature>
<evidence type="ECO:0000256" key="3">
    <source>
        <dbReference type="ARBA" id="ARBA00023027"/>
    </source>
</evidence>
<dbReference type="SMART" id="SM00506">
    <property type="entry name" value="A1pp"/>
    <property type="match status" value="1"/>
</dbReference>
<dbReference type="Pfam" id="PF01661">
    <property type="entry name" value="Macro"/>
    <property type="match status" value="1"/>
</dbReference>
<accession>A0A428ZE21</accession>
<dbReference type="InterPro" id="IPR035897">
    <property type="entry name" value="Toll_tir_struct_dom_sf"/>
</dbReference>
<keyword evidence="2" id="KW-0808">Transferase</keyword>
<dbReference type="PROSITE" id="PS51154">
    <property type="entry name" value="MACRO"/>
    <property type="match status" value="1"/>
</dbReference>
<dbReference type="Gene3D" id="3.40.220.10">
    <property type="entry name" value="Leucine Aminopeptidase, subunit E, domain 1"/>
    <property type="match status" value="1"/>
</dbReference>
<keyword evidence="1" id="KW-0328">Glycosyltransferase</keyword>
<dbReference type="InterPro" id="IPR043472">
    <property type="entry name" value="Macro_dom-like"/>
</dbReference>
<dbReference type="InterPro" id="IPR052056">
    <property type="entry name" value="Mono-ARTD/PARP"/>
</dbReference>
<proteinExistence type="predicted"/>
<evidence type="ECO:0000313" key="6">
    <source>
        <dbReference type="EMBL" id="RSM86309.1"/>
    </source>
</evidence>
<dbReference type="InterPro" id="IPR002589">
    <property type="entry name" value="Macro_dom"/>
</dbReference>
<evidence type="ECO:0000256" key="1">
    <source>
        <dbReference type="ARBA" id="ARBA00022676"/>
    </source>
</evidence>
<dbReference type="GO" id="GO:0010629">
    <property type="term" value="P:negative regulation of gene expression"/>
    <property type="evidence" value="ECO:0007669"/>
    <property type="project" value="TreeGrafter"/>
</dbReference>
<dbReference type="PANTHER" id="PTHR14453:SF67">
    <property type="entry name" value="POLY [ADP-RIBOSE] POLYMERASE"/>
    <property type="match status" value="1"/>
</dbReference>
<reference evidence="6 7" key="1">
    <citation type="submission" date="2018-05" db="EMBL/GenBank/DDBJ databases">
        <title>Evolution of GPA BGCs.</title>
        <authorList>
            <person name="Waglechner N."/>
            <person name="Wright G.D."/>
        </authorList>
    </citation>
    <scope>NUCLEOTIDE SEQUENCE [LARGE SCALE GENOMIC DNA]</scope>
    <source>
        <strain evidence="6 7">A82846</strain>
    </source>
</reference>
<dbReference type="Proteomes" id="UP000287547">
    <property type="component" value="Unassembled WGS sequence"/>
</dbReference>
<evidence type="ECO:0000313" key="7">
    <source>
        <dbReference type="Proteomes" id="UP000287547"/>
    </source>
</evidence>
<dbReference type="Gene3D" id="3.40.50.10140">
    <property type="entry name" value="Toll/interleukin-1 receptor homology (TIR) domain"/>
    <property type="match status" value="1"/>
</dbReference>